<organism evidence="2 3">
    <name type="scientific">Halorarum halophilum</name>
    <dbReference type="NCBI Taxonomy" id="2743090"/>
    <lineage>
        <taxon>Archaea</taxon>
        <taxon>Methanobacteriati</taxon>
        <taxon>Methanobacteriota</taxon>
        <taxon>Stenosarchaea group</taxon>
        <taxon>Halobacteria</taxon>
        <taxon>Halobacteriales</taxon>
        <taxon>Haloferacaceae</taxon>
        <taxon>Halorarum</taxon>
    </lineage>
</organism>
<sequence>MGYSKENYEDVEPKAPGMYFLRDALGCEQLGLTVVEGDEEWSGMEHDHEDEEQEEVYLLLEGSGRITVDGEEVSLESGDVVRVPPSATREYEFDEASRMIIAGAP</sequence>
<dbReference type="AlphaFoldDB" id="A0A7D5GD37"/>
<reference evidence="2 3" key="1">
    <citation type="submission" date="2020-07" db="EMBL/GenBank/DDBJ databases">
        <title>Gai3-2, isolated from salt lake.</title>
        <authorList>
            <person name="Cui H."/>
            <person name="Shi X."/>
        </authorList>
    </citation>
    <scope>NUCLEOTIDE SEQUENCE [LARGE SCALE GENOMIC DNA]</scope>
    <source>
        <strain evidence="2 3">Gai3-2</strain>
    </source>
</reference>
<accession>A0A7D5GD37</accession>
<dbReference type="Gene3D" id="2.60.120.10">
    <property type="entry name" value="Jelly Rolls"/>
    <property type="match status" value="1"/>
</dbReference>
<dbReference type="GeneID" id="56030084"/>
<dbReference type="OrthoDB" id="305577at2157"/>
<proteinExistence type="predicted"/>
<evidence type="ECO:0000313" key="2">
    <source>
        <dbReference type="EMBL" id="QLG28692.1"/>
    </source>
</evidence>
<dbReference type="Proteomes" id="UP000509750">
    <property type="component" value="Chromosome"/>
</dbReference>
<keyword evidence="3" id="KW-1185">Reference proteome</keyword>
<dbReference type="InterPro" id="IPR011051">
    <property type="entry name" value="RmlC_Cupin_sf"/>
</dbReference>
<dbReference type="InterPro" id="IPR013096">
    <property type="entry name" value="Cupin_2"/>
</dbReference>
<dbReference type="EMBL" id="CP058529">
    <property type="protein sequence ID" value="QLG28692.1"/>
    <property type="molecule type" value="Genomic_DNA"/>
</dbReference>
<dbReference type="KEGG" id="halg:HUG10_14585"/>
<protein>
    <submittedName>
        <fullName evidence="2">Cupin domain-containing protein</fullName>
    </submittedName>
</protein>
<dbReference type="Pfam" id="PF07883">
    <property type="entry name" value="Cupin_2"/>
    <property type="match status" value="1"/>
</dbReference>
<feature type="domain" description="Cupin type-2" evidence="1">
    <location>
        <begin position="43"/>
        <end position="95"/>
    </location>
</feature>
<evidence type="ECO:0000313" key="3">
    <source>
        <dbReference type="Proteomes" id="UP000509750"/>
    </source>
</evidence>
<dbReference type="InterPro" id="IPR014710">
    <property type="entry name" value="RmlC-like_jellyroll"/>
</dbReference>
<dbReference type="SUPFAM" id="SSF51182">
    <property type="entry name" value="RmlC-like cupins"/>
    <property type="match status" value="1"/>
</dbReference>
<evidence type="ECO:0000259" key="1">
    <source>
        <dbReference type="Pfam" id="PF07883"/>
    </source>
</evidence>
<dbReference type="RefSeq" id="WP_179170266.1">
    <property type="nucleotide sequence ID" value="NZ_CP058529.1"/>
</dbReference>
<gene>
    <name evidence="2" type="ORF">HUG10_14585</name>
</gene>
<name>A0A7D5GD37_9EURY</name>